<evidence type="ECO:0000313" key="2">
    <source>
        <dbReference type="EMBL" id="MBB6142618.1"/>
    </source>
</evidence>
<dbReference type="OrthoDB" id="268656at2"/>
<keyword evidence="1" id="KW-0812">Transmembrane</keyword>
<keyword evidence="1" id="KW-1133">Transmembrane helix</keyword>
<name>A0A841JVZ9_9BACT</name>
<dbReference type="Proteomes" id="UP000538666">
    <property type="component" value="Unassembled WGS sequence"/>
</dbReference>
<dbReference type="AlphaFoldDB" id="A0A841JVZ9"/>
<keyword evidence="3" id="KW-1185">Reference proteome</keyword>
<reference evidence="2 3" key="1">
    <citation type="submission" date="2020-08" db="EMBL/GenBank/DDBJ databases">
        <title>Genomic Encyclopedia of Type Strains, Phase IV (KMG-IV): sequencing the most valuable type-strain genomes for metagenomic binning, comparative biology and taxonomic classification.</title>
        <authorList>
            <person name="Goeker M."/>
        </authorList>
    </citation>
    <scope>NUCLEOTIDE SEQUENCE [LARGE SCALE GENOMIC DNA]</scope>
    <source>
        <strain evidence="2 3">DSM 103733</strain>
    </source>
</reference>
<evidence type="ECO:0000256" key="1">
    <source>
        <dbReference type="SAM" id="Phobius"/>
    </source>
</evidence>
<sequence length="181" mass="20822">MSPRSTPNKVRASAALSAFIAFHIIVIFIWSVPSEIRPVAGFRKIVRPYVLWVGLNQSWDMFAPNPKSVDQYMKAVVITDAPKMRVYAFPRMEDLSVWQKYRQERYRKFTESILPDKYSGLWPDVAKRVAYIYANPNDPPDKVMLVKFESAIDPGKTKTADDANAKPTLFFEQYIQPGDLQ</sequence>
<organism evidence="2 3">
    <name type="scientific">Silvibacterium bohemicum</name>
    <dbReference type="NCBI Taxonomy" id="1577686"/>
    <lineage>
        <taxon>Bacteria</taxon>
        <taxon>Pseudomonadati</taxon>
        <taxon>Acidobacteriota</taxon>
        <taxon>Terriglobia</taxon>
        <taxon>Terriglobales</taxon>
        <taxon>Acidobacteriaceae</taxon>
        <taxon>Silvibacterium</taxon>
    </lineage>
</organism>
<comment type="caution">
    <text evidence="2">The sequence shown here is derived from an EMBL/GenBank/DDBJ whole genome shotgun (WGS) entry which is preliminary data.</text>
</comment>
<dbReference type="EMBL" id="JACHEK010000001">
    <property type="protein sequence ID" value="MBB6142618.1"/>
    <property type="molecule type" value="Genomic_DNA"/>
</dbReference>
<gene>
    <name evidence="2" type="ORF">HNQ77_000556</name>
</gene>
<keyword evidence="1" id="KW-0472">Membrane</keyword>
<dbReference type="RefSeq" id="WP_050057819.1">
    <property type="nucleotide sequence ID" value="NZ_JACHEK010000001.1"/>
</dbReference>
<feature type="transmembrane region" description="Helical" evidence="1">
    <location>
        <begin position="12"/>
        <end position="32"/>
    </location>
</feature>
<proteinExistence type="predicted"/>
<accession>A0A841JVZ9</accession>
<evidence type="ECO:0000313" key="3">
    <source>
        <dbReference type="Proteomes" id="UP000538666"/>
    </source>
</evidence>
<protein>
    <submittedName>
        <fullName evidence="2">Uncharacterized protein</fullName>
    </submittedName>
</protein>